<keyword evidence="2" id="KW-1185">Reference proteome</keyword>
<dbReference type="AlphaFoldDB" id="D4YPD0"/>
<organism evidence="1 2">
    <name type="scientific">Brevibacterium mcbrellneri ATCC 49030</name>
    <dbReference type="NCBI Taxonomy" id="585530"/>
    <lineage>
        <taxon>Bacteria</taxon>
        <taxon>Bacillati</taxon>
        <taxon>Actinomycetota</taxon>
        <taxon>Actinomycetes</taxon>
        <taxon>Micrococcales</taxon>
        <taxon>Brevibacteriaceae</taxon>
        <taxon>Brevibacterium</taxon>
    </lineage>
</organism>
<gene>
    <name evidence="1" type="ORF">HMPREF0183_1790</name>
</gene>
<protein>
    <submittedName>
        <fullName evidence="1">Uncharacterized protein</fullName>
    </submittedName>
</protein>
<reference evidence="1 2" key="1">
    <citation type="submission" date="2010-04" db="EMBL/GenBank/DDBJ databases">
        <authorList>
            <person name="Qin X."/>
            <person name="Bachman B."/>
            <person name="Battles P."/>
            <person name="Bell A."/>
            <person name="Bess C."/>
            <person name="Bickham C."/>
            <person name="Chaboub L."/>
            <person name="Chen D."/>
            <person name="Coyle M."/>
            <person name="Deiros D.R."/>
            <person name="Dinh H."/>
            <person name="Forbes L."/>
            <person name="Fowler G."/>
            <person name="Francisco L."/>
            <person name="Fu Q."/>
            <person name="Gubbala S."/>
            <person name="Hale W."/>
            <person name="Han Y."/>
            <person name="Hemphill L."/>
            <person name="Highlander S.K."/>
            <person name="Hirani K."/>
            <person name="Hogues M."/>
            <person name="Jackson L."/>
            <person name="Jakkamsetti A."/>
            <person name="Javaid M."/>
            <person name="Jiang H."/>
            <person name="Korchina V."/>
            <person name="Kovar C."/>
            <person name="Lara F."/>
            <person name="Lee S."/>
            <person name="Mata R."/>
            <person name="Mathew T."/>
            <person name="Moen C."/>
            <person name="Morales K."/>
            <person name="Munidasa M."/>
            <person name="Nazareth L."/>
            <person name="Ngo R."/>
            <person name="Nguyen L."/>
            <person name="Okwuonu G."/>
            <person name="Ongeri F."/>
            <person name="Patil S."/>
            <person name="Petrosino J."/>
            <person name="Pham C."/>
            <person name="Pham P."/>
            <person name="Pu L.-L."/>
            <person name="Puazo M."/>
            <person name="Raj R."/>
            <person name="Reid J."/>
            <person name="Rouhana J."/>
            <person name="Saada N."/>
            <person name="Shang Y."/>
            <person name="Simmons D."/>
            <person name="Thornton R."/>
            <person name="Warren J."/>
            <person name="Weissenberger G."/>
            <person name="Zhang J."/>
            <person name="Zhang L."/>
            <person name="Zhou C."/>
            <person name="Zhu D."/>
            <person name="Muzny D."/>
            <person name="Worley K."/>
            <person name="Gibbs R."/>
        </authorList>
    </citation>
    <scope>NUCLEOTIDE SEQUENCE [LARGE SCALE GENOMIC DNA]</scope>
    <source>
        <strain evidence="1 2">ATCC 49030</strain>
    </source>
</reference>
<dbReference type="EMBL" id="ADNU01000048">
    <property type="protein sequence ID" value="EFG46942.1"/>
    <property type="molecule type" value="Genomic_DNA"/>
</dbReference>
<dbReference type="RefSeq" id="WP_005885098.1">
    <property type="nucleotide sequence ID" value="NZ_ADNU01000048.1"/>
</dbReference>
<name>D4YPD0_9MICO</name>
<dbReference type="Proteomes" id="UP000005714">
    <property type="component" value="Unassembled WGS sequence"/>
</dbReference>
<comment type="caution">
    <text evidence="1">The sequence shown here is derived from an EMBL/GenBank/DDBJ whole genome shotgun (WGS) entry which is preliminary data.</text>
</comment>
<evidence type="ECO:0000313" key="1">
    <source>
        <dbReference type="EMBL" id="EFG46942.1"/>
    </source>
</evidence>
<dbReference type="eggNOG" id="COG4804">
    <property type="taxonomic scope" value="Bacteria"/>
</dbReference>
<evidence type="ECO:0000313" key="2">
    <source>
        <dbReference type="Proteomes" id="UP000005714"/>
    </source>
</evidence>
<proteinExistence type="predicted"/>
<accession>D4YPD0</accession>
<sequence length="75" mass="8583">MPEIARNSEEAERDLLARASEVNEEDKDGIVVAEYWTALPPKAELRARIQQIYEAAAERVARRKLEASSQREDNE</sequence>
<dbReference type="STRING" id="585530.HMPREF0183_1790"/>